<name>A0ABD1U828_9LAMI</name>
<organism evidence="1 2">
    <name type="scientific">Forsythia ovata</name>
    <dbReference type="NCBI Taxonomy" id="205694"/>
    <lineage>
        <taxon>Eukaryota</taxon>
        <taxon>Viridiplantae</taxon>
        <taxon>Streptophyta</taxon>
        <taxon>Embryophyta</taxon>
        <taxon>Tracheophyta</taxon>
        <taxon>Spermatophyta</taxon>
        <taxon>Magnoliopsida</taxon>
        <taxon>eudicotyledons</taxon>
        <taxon>Gunneridae</taxon>
        <taxon>Pentapetalae</taxon>
        <taxon>asterids</taxon>
        <taxon>lamiids</taxon>
        <taxon>Lamiales</taxon>
        <taxon>Oleaceae</taxon>
        <taxon>Forsythieae</taxon>
        <taxon>Forsythia</taxon>
    </lineage>
</organism>
<accession>A0ABD1U828</accession>
<keyword evidence="2" id="KW-1185">Reference proteome</keyword>
<evidence type="ECO:0000313" key="2">
    <source>
        <dbReference type="Proteomes" id="UP001604277"/>
    </source>
</evidence>
<comment type="caution">
    <text evidence="1">The sequence shown here is derived from an EMBL/GenBank/DDBJ whole genome shotgun (WGS) entry which is preliminary data.</text>
</comment>
<protein>
    <submittedName>
        <fullName evidence="1">Uncharacterized protein</fullName>
    </submittedName>
</protein>
<reference evidence="2" key="1">
    <citation type="submission" date="2024-07" db="EMBL/GenBank/DDBJ databases">
        <title>Two chromosome-level genome assemblies of Korean endemic species Abeliophyllum distichum and Forsythia ovata (Oleaceae).</title>
        <authorList>
            <person name="Jang H."/>
        </authorList>
    </citation>
    <scope>NUCLEOTIDE SEQUENCE [LARGE SCALE GENOMIC DNA]</scope>
</reference>
<proteinExistence type="predicted"/>
<dbReference type="EMBL" id="JBFOLJ010000007">
    <property type="protein sequence ID" value="KAL2521140.1"/>
    <property type="molecule type" value="Genomic_DNA"/>
</dbReference>
<sequence>MRAENKDLLARLAFSEDARARATYDVMRAWTIQKACFDAQKTAESQLKSCQNMIYAKDKELTEALNELAKAHGLLAKLGAPGYAEPLGDDRDRVDKVGREPHSLAAELYLLACLRIECLSSELIELAANHTPSLPNSSGKMIVEESCSFGTRETEMMKRIPQMPVLDSLGPKHEAAIKWQIVYKSFQTRRKPADCAVLIEQWSVEAIGFCRTQA</sequence>
<dbReference type="AlphaFoldDB" id="A0ABD1U828"/>
<dbReference type="Proteomes" id="UP001604277">
    <property type="component" value="Unassembled WGS sequence"/>
</dbReference>
<evidence type="ECO:0000313" key="1">
    <source>
        <dbReference type="EMBL" id="KAL2521140.1"/>
    </source>
</evidence>
<gene>
    <name evidence="1" type="ORF">Fot_25063</name>
</gene>